<accession>A0A0G1XWE9</accession>
<comment type="caution">
    <text evidence="1">The sequence shown here is derived from an EMBL/GenBank/DDBJ whole genome shotgun (WGS) entry which is preliminary data.</text>
</comment>
<reference evidence="1 2" key="1">
    <citation type="journal article" date="2015" name="Nature">
        <title>rRNA introns, odd ribosomes, and small enigmatic genomes across a large radiation of phyla.</title>
        <authorList>
            <person name="Brown C.T."/>
            <person name="Hug L.A."/>
            <person name="Thomas B.C."/>
            <person name="Sharon I."/>
            <person name="Castelle C.J."/>
            <person name="Singh A."/>
            <person name="Wilkins M.J."/>
            <person name="Williams K.H."/>
            <person name="Banfield J.F."/>
        </authorList>
    </citation>
    <scope>NUCLEOTIDE SEQUENCE [LARGE SCALE GENOMIC DNA]</scope>
</reference>
<evidence type="ECO:0000313" key="2">
    <source>
        <dbReference type="Proteomes" id="UP000033865"/>
    </source>
</evidence>
<gene>
    <name evidence="1" type="ORF">UY82_C0042G0005</name>
</gene>
<name>A0A0G1XWE9_9BACT</name>
<dbReference type="EMBL" id="LCRN01000042">
    <property type="protein sequence ID" value="KKW35301.1"/>
    <property type="molecule type" value="Genomic_DNA"/>
</dbReference>
<dbReference type="AlphaFoldDB" id="A0A0G1XWE9"/>
<dbReference type="Proteomes" id="UP000033865">
    <property type="component" value="Unassembled WGS sequence"/>
</dbReference>
<proteinExistence type="predicted"/>
<protein>
    <submittedName>
        <fullName evidence="1">Uncharacterized protein</fullName>
    </submittedName>
</protein>
<organism evidence="1 2">
    <name type="scientific">Candidatus Uhrbacteria bacterium GW2011_GWC2_53_7</name>
    <dbReference type="NCBI Taxonomy" id="1618986"/>
    <lineage>
        <taxon>Bacteria</taxon>
        <taxon>Candidatus Uhriibacteriota</taxon>
    </lineage>
</organism>
<evidence type="ECO:0000313" key="1">
    <source>
        <dbReference type="EMBL" id="KKW35301.1"/>
    </source>
</evidence>
<sequence length="138" mass="14620">MPSVSKLGDSRAVEPAEELAALLTSAARNARHGANASARGLYLPYDNTIRLTDEVILFSGDSYALRDAVEDIAFDFDEGTTFDAVLLSGAVPSSGDDHEAVFSALTGETSQYGTITLTFRGETRIIDVSPSGFITTNP</sequence>